<keyword evidence="1" id="KW-1133">Transmembrane helix</keyword>
<evidence type="ECO:0000313" key="2">
    <source>
        <dbReference type="EMBL" id="CUH76076.1"/>
    </source>
</evidence>
<dbReference type="AlphaFoldDB" id="A0A0P1G2P5"/>
<protein>
    <submittedName>
        <fullName evidence="2">Uncharacterized protein</fullName>
    </submittedName>
</protein>
<reference evidence="2 3" key="1">
    <citation type="submission" date="2015-09" db="EMBL/GenBank/DDBJ databases">
        <authorList>
            <consortium name="Swine Surveillance"/>
        </authorList>
    </citation>
    <scope>NUCLEOTIDE SEQUENCE [LARGE SCALE GENOMIC DNA]</scope>
    <source>
        <strain evidence="2 3">CECT 7557</strain>
    </source>
</reference>
<name>A0A0P1G2P5_9RHOB</name>
<keyword evidence="1" id="KW-0472">Membrane</keyword>
<sequence length="173" mass="18910">MADVVEILKGSRSEILLFALDMPPEQVRFLREEEGALAQVLGLEHIDMNQVEVFDAADLEGIGLVGYLHDGIGIPLADLEPYAEELAAYTGHLLLIRARAFADAGATLTPAAPISLILRLGETKTNWRAKPEAQEEPQRLSPRAARNKARRIGATLFAIVMTLILLLIYVLAT</sequence>
<keyword evidence="1" id="KW-0812">Transmembrane</keyword>
<evidence type="ECO:0000256" key="1">
    <source>
        <dbReference type="SAM" id="Phobius"/>
    </source>
</evidence>
<dbReference type="OrthoDB" id="7875742at2"/>
<dbReference type="EMBL" id="CYSD01000012">
    <property type="protein sequence ID" value="CUH76076.1"/>
    <property type="molecule type" value="Genomic_DNA"/>
</dbReference>
<accession>A0A0P1G2P5</accession>
<gene>
    <name evidence="2" type="ORF">TRM7557_00701</name>
</gene>
<evidence type="ECO:0000313" key="3">
    <source>
        <dbReference type="Proteomes" id="UP000052022"/>
    </source>
</evidence>
<proteinExistence type="predicted"/>
<organism evidence="2 3">
    <name type="scientific">Tritonibacter multivorans</name>
    <dbReference type="NCBI Taxonomy" id="928856"/>
    <lineage>
        <taxon>Bacteria</taxon>
        <taxon>Pseudomonadati</taxon>
        <taxon>Pseudomonadota</taxon>
        <taxon>Alphaproteobacteria</taxon>
        <taxon>Rhodobacterales</taxon>
        <taxon>Paracoccaceae</taxon>
        <taxon>Tritonibacter</taxon>
    </lineage>
</organism>
<dbReference type="STRING" id="928856.SAMN04488049_10381"/>
<dbReference type="Proteomes" id="UP000052022">
    <property type="component" value="Unassembled WGS sequence"/>
</dbReference>
<feature type="transmembrane region" description="Helical" evidence="1">
    <location>
        <begin position="152"/>
        <end position="172"/>
    </location>
</feature>
<keyword evidence="3" id="KW-1185">Reference proteome</keyword>